<dbReference type="PANTHER" id="PTHR43236:SF2">
    <property type="entry name" value="BLL0069 PROTEIN"/>
    <property type="match status" value="1"/>
</dbReference>
<dbReference type="Proteomes" id="UP001499938">
    <property type="component" value="Unassembled WGS sequence"/>
</dbReference>
<dbReference type="PROSITE" id="PS50943">
    <property type="entry name" value="HTH_CROC1"/>
    <property type="match status" value="1"/>
</dbReference>
<comment type="caution">
    <text evidence="3">The sequence shown here is derived from an EMBL/GenBank/DDBJ whole genome shotgun (WGS) entry which is preliminary data.</text>
</comment>
<dbReference type="CDD" id="cd00093">
    <property type="entry name" value="HTH_XRE"/>
    <property type="match status" value="1"/>
</dbReference>
<dbReference type="RefSeq" id="WP_344082039.1">
    <property type="nucleotide sequence ID" value="NZ_BAAAPO010000016.1"/>
</dbReference>
<dbReference type="EMBL" id="BAAAPO010000016">
    <property type="protein sequence ID" value="GAA1786597.1"/>
    <property type="molecule type" value="Genomic_DNA"/>
</dbReference>
<keyword evidence="4" id="KW-1185">Reference proteome</keyword>
<evidence type="ECO:0000313" key="3">
    <source>
        <dbReference type="EMBL" id="GAA1786597.1"/>
    </source>
</evidence>
<name>A0ABN2LFQ5_9MICO</name>
<dbReference type="Pfam" id="PF01381">
    <property type="entry name" value="HTH_3"/>
    <property type="match status" value="1"/>
</dbReference>
<dbReference type="SUPFAM" id="SSF47413">
    <property type="entry name" value="lambda repressor-like DNA-binding domains"/>
    <property type="match status" value="1"/>
</dbReference>
<dbReference type="InterPro" id="IPR010359">
    <property type="entry name" value="IrrE_HExxH"/>
</dbReference>
<dbReference type="SMART" id="SM00530">
    <property type="entry name" value="HTH_XRE"/>
    <property type="match status" value="1"/>
</dbReference>
<evidence type="ECO:0000259" key="2">
    <source>
        <dbReference type="PROSITE" id="PS50943"/>
    </source>
</evidence>
<gene>
    <name evidence="3" type="ORF">GCM10009811_09530</name>
</gene>
<evidence type="ECO:0000313" key="4">
    <source>
        <dbReference type="Proteomes" id="UP001499938"/>
    </source>
</evidence>
<dbReference type="InterPro" id="IPR001387">
    <property type="entry name" value="Cro/C1-type_HTH"/>
</dbReference>
<reference evidence="3 4" key="1">
    <citation type="journal article" date="2019" name="Int. J. Syst. Evol. Microbiol.">
        <title>The Global Catalogue of Microorganisms (GCM) 10K type strain sequencing project: providing services to taxonomists for standard genome sequencing and annotation.</title>
        <authorList>
            <consortium name="The Broad Institute Genomics Platform"/>
            <consortium name="The Broad Institute Genome Sequencing Center for Infectious Disease"/>
            <person name="Wu L."/>
            <person name="Ma J."/>
        </authorList>
    </citation>
    <scope>NUCLEOTIDE SEQUENCE [LARGE SCALE GENOMIC DNA]</scope>
    <source>
        <strain evidence="3 4">JCM 15592</strain>
    </source>
</reference>
<evidence type="ECO:0000256" key="1">
    <source>
        <dbReference type="ARBA" id="ARBA00007227"/>
    </source>
</evidence>
<protein>
    <submittedName>
        <fullName evidence="3">ImmA/IrrE family metallo-endopeptidase</fullName>
    </submittedName>
</protein>
<dbReference type="Pfam" id="PF06114">
    <property type="entry name" value="Peptidase_M78"/>
    <property type="match status" value="1"/>
</dbReference>
<dbReference type="InterPro" id="IPR052345">
    <property type="entry name" value="Rad_response_metalloprotease"/>
</dbReference>
<sequence length="356" mass="39147">MTATLNYVVTTGDHIVEWMEDEGINAAELARRLGVTPKHVSELLSGKAPLSHPMALALESVTGIPARIWNLYETNYRGQLASHTANEDLADQYKEAKAFPLAYLRKFGFITASARDHAATVRQLLSLLGVASIEAFWATWSQGSVAYRRAAVGRKDALALATWLALAERHHYGLSDVPGFDRVGLERVVSELRALTRDEPMAAISEAIDKLREVGVVLCFIPPVPGLGIHGATRWLNGTPVIQLSLLWKSDDQLWFTLFHELGHVLLHGDKELYLNGEKSQVEAEANDFASELLIPAGVAHLVPATRDIAGVRALADELGIAPSIVLGRAQRETKDYAWGHELKRKFEWIPAEGRG</sequence>
<dbReference type="Gene3D" id="1.10.10.2910">
    <property type="match status" value="1"/>
</dbReference>
<dbReference type="Gene3D" id="1.10.260.40">
    <property type="entry name" value="lambda repressor-like DNA-binding domains"/>
    <property type="match status" value="1"/>
</dbReference>
<comment type="similarity">
    <text evidence="1">Belongs to the short-chain fatty acyl-CoA assimilation regulator (ScfR) family.</text>
</comment>
<proteinExistence type="inferred from homology"/>
<dbReference type="PANTHER" id="PTHR43236">
    <property type="entry name" value="ANTITOXIN HIGA1"/>
    <property type="match status" value="1"/>
</dbReference>
<accession>A0ABN2LFQ5</accession>
<feature type="domain" description="HTH cro/C1-type" evidence="2">
    <location>
        <begin position="15"/>
        <end position="69"/>
    </location>
</feature>
<dbReference type="InterPro" id="IPR010982">
    <property type="entry name" value="Lambda_DNA-bd_dom_sf"/>
</dbReference>
<organism evidence="3 4">
    <name type="scientific">Nostocoides veronense</name>
    <dbReference type="NCBI Taxonomy" id="330836"/>
    <lineage>
        <taxon>Bacteria</taxon>
        <taxon>Bacillati</taxon>
        <taxon>Actinomycetota</taxon>
        <taxon>Actinomycetes</taxon>
        <taxon>Micrococcales</taxon>
        <taxon>Intrasporangiaceae</taxon>
        <taxon>Nostocoides</taxon>
    </lineage>
</organism>